<feature type="region of interest" description="Disordered" evidence="6">
    <location>
        <begin position="751"/>
        <end position="773"/>
    </location>
</feature>
<proteinExistence type="inferred from homology"/>
<feature type="compositionally biased region" description="Basic and acidic residues" evidence="6">
    <location>
        <begin position="967"/>
        <end position="978"/>
    </location>
</feature>
<evidence type="ECO:0000313" key="8">
    <source>
        <dbReference type="EMBL" id="KAK0651716.1"/>
    </source>
</evidence>
<feature type="compositionally biased region" description="Basic and acidic residues" evidence="6">
    <location>
        <begin position="1072"/>
        <end position="1081"/>
    </location>
</feature>
<feature type="region of interest" description="Disordered" evidence="6">
    <location>
        <begin position="231"/>
        <end position="275"/>
    </location>
</feature>
<sequence>MPLGPSILRAGPFRPVNTLSDPSNRAPLQSPFSHNAAKRSRPKSGTPDFPTPKRTKTEYTQSRLAGAAEYVEESDNFSRTEPCGSQGSASVLMAEGVSEYRNVESGSKSHKRTPRHGSRLATKPAAATLRRSYNEVENDEIMDADEDDVVDQLVPGNRVSPRAHRRSSTATSGSRARTTGVGGDASDTLFYKGGHSRSARIGTGEKRRTKAQVLDDDIDELGEDDPALRGKRALTSRLTNGARSSVSRKADIPPTQWAKKHRLDPEPQDAPTNDVGVPVKTAFCTMDLEYKAPTGEKSGVQCFLRPNAETQLRAYTYDGQRLQEYAWIRITDQAKSLCWNPRSPIISVTQPRDARLGTAGKLMLRLHNAADAVWVKDWIQKSLPGIIIREELDEKLDKIYKKFTADVRAEAARRGGNSNRVSLNSGTLDMEPIKPGMIEASLEQSRAAMPPPVAPGSRGRLLLRERMLPPEKDIVHSDVHVLQDAPVRSDIEVLPDRPDHSDVEVLPDKRATRRSQRNRAGGGQPLPIDSSPRWTEQHPEWDKEWSKPLVLGRTMVEKDDIPRLDEGQCLNDNIIGYALRVLFDTYSSASPDLAKRVYVHNTFFYEKLTSDRSYKGKINYEGVKNWTSKVDLLAYDYVIVPVNEHYHWWLAIICHPGRLDPDAPRPPMSVSIGTHREQPEPSKDMPPEVEVTDVVERRPFRSPGESAAAELSCLSIGSPKASNRALDDDCKEDRVVNLVDGDTVEITTVDTTRRSAKRGRKSSGPPPRVYDPQEPRIITLDSLGTSHSNSVTCLKHYLAAEFEHKRQKIIEPLPQQLGMKATNIPEQDNFCDCGVYLLGYVHEFFKSPDRFVQLLLQRESPKWNFNPPKLRNIWREEIFKRHSKSHGKDSPQPRPEPLPPMPTTELANKAQDETAHDKVKPGTSPDSKSSIFNTPAEKPQSARKCVERGPAASSAPSPSVGGPQKQELLKQKPSDRSPKQKSAPGAWPTQDGSADEVSLLQPFEEKKSHKNTLVEKVDSWLSSKGPVKFIPKLRSSPTRSDAQSVEELIKEVSEEVAASNPPKPLLSAGLGKRGDLRKESSEDLEEIQFATSLAPRSPAAVDKRSSARRDSSGDLVEIKSSRLFAPEAPAAVADRSVPRQSTAVSMAPHTQARFAAPVSAPTTHRVQAEIRPLRRKIPAVEFAELVRPEAIDLTEDEPGVV</sequence>
<dbReference type="InterPro" id="IPR038765">
    <property type="entry name" value="Papain-like_cys_pep_sf"/>
</dbReference>
<accession>A0AA39YHQ6</accession>
<feature type="region of interest" description="Disordered" evidence="6">
    <location>
        <begin position="664"/>
        <end position="688"/>
    </location>
</feature>
<dbReference type="Pfam" id="PF02902">
    <property type="entry name" value="Peptidase_C48"/>
    <property type="match status" value="1"/>
</dbReference>
<feature type="region of interest" description="Disordered" evidence="6">
    <location>
        <begin position="882"/>
        <end position="1012"/>
    </location>
</feature>
<feature type="domain" description="Ubiquitin-like protease family profile" evidence="7">
    <location>
        <begin position="554"/>
        <end position="844"/>
    </location>
</feature>
<feature type="region of interest" description="Disordered" evidence="6">
    <location>
        <begin position="155"/>
        <end position="210"/>
    </location>
</feature>
<evidence type="ECO:0000313" key="9">
    <source>
        <dbReference type="Proteomes" id="UP001174936"/>
    </source>
</evidence>
<dbReference type="PROSITE" id="PS50600">
    <property type="entry name" value="ULP_PROTEASE"/>
    <property type="match status" value="1"/>
</dbReference>
<feature type="compositionally biased region" description="Basic and acidic residues" evidence="6">
    <location>
        <begin position="490"/>
        <end position="510"/>
    </location>
</feature>
<feature type="region of interest" description="Disordered" evidence="6">
    <location>
        <begin position="1"/>
        <end position="61"/>
    </location>
</feature>
<dbReference type="InterPro" id="IPR051947">
    <property type="entry name" value="Sentrin-specific_protease"/>
</dbReference>
<feature type="compositionally biased region" description="Basic and acidic residues" evidence="6">
    <location>
        <begin position="1101"/>
        <end position="1116"/>
    </location>
</feature>
<comment type="similarity">
    <text evidence="1">Belongs to the peptidase C48 family.</text>
</comment>
<feature type="compositionally biased region" description="Polar residues" evidence="6">
    <location>
        <begin position="17"/>
        <end position="33"/>
    </location>
</feature>
<evidence type="ECO:0000256" key="3">
    <source>
        <dbReference type="ARBA" id="ARBA00022670"/>
    </source>
</evidence>
<evidence type="ECO:0000256" key="5">
    <source>
        <dbReference type="ARBA" id="ARBA00022801"/>
    </source>
</evidence>
<dbReference type="PANTHER" id="PTHR46896">
    <property type="entry name" value="SENTRIN-SPECIFIC PROTEASE"/>
    <property type="match status" value="1"/>
</dbReference>
<evidence type="ECO:0000256" key="6">
    <source>
        <dbReference type="SAM" id="MobiDB-lite"/>
    </source>
</evidence>
<keyword evidence="5" id="KW-0378">Hydrolase</keyword>
<dbReference type="GO" id="GO:0070139">
    <property type="term" value="F:SUMO-specific endopeptidase activity"/>
    <property type="evidence" value="ECO:0007669"/>
    <property type="project" value="TreeGrafter"/>
</dbReference>
<dbReference type="GO" id="GO:0006508">
    <property type="term" value="P:proteolysis"/>
    <property type="evidence" value="ECO:0007669"/>
    <property type="project" value="UniProtKB-KW"/>
</dbReference>
<feature type="compositionally biased region" description="Low complexity" evidence="6">
    <location>
        <begin position="949"/>
        <end position="963"/>
    </location>
</feature>
<feature type="region of interest" description="Disordered" evidence="6">
    <location>
        <begin position="490"/>
        <end position="541"/>
    </location>
</feature>
<keyword evidence="4" id="KW-0833">Ubl conjugation pathway</keyword>
<dbReference type="AlphaFoldDB" id="A0AA39YHQ6"/>
<feature type="compositionally biased region" description="Low complexity" evidence="6">
    <location>
        <begin position="168"/>
        <end position="179"/>
    </location>
</feature>
<feature type="region of interest" description="Disordered" evidence="6">
    <location>
        <begin position="101"/>
        <end position="129"/>
    </location>
</feature>
<feature type="compositionally biased region" description="Basic and acidic residues" evidence="6">
    <location>
        <begin position="1003"/>
        <end position="1012"/>
    </location>
</feature>
<keyword evidence="9" id="KW-1185">Reference proteome</keyword>
<feature type="compositionally biased region" description="Basic and acidic residues" evidence="6">
    <location>
        <begin position="674"/>
        <end position="686"/>
    </location>
</feature>
<keyword evidence="2" id="KW-0597">Phosphoprotein</keyword>
<feature type="region of interest" description="Disordered" evidence="6">
    <location>
        <begin position="1053"/>
        <end position="1116"/>
    </location>
</feature>
<dbReference type="SUPFAM" id="SSF54001">
    <property type="entry name" value="Cysteine proteinases"/>
    <property type="match status" value="1"/>
</dbReference>
<feature type="region of interest" description="Disordered" evidence="6">
    <location>
        <begin position="1129"/>
        <end position="1150"/>
    </location>
</feature>
<dbReference type="GO" id="GO:0005737">
    <property type="term" value="C:cytoplasm"/>
    <property type="evidence" value="ECO:0007669"/>
    <property type="project" value="TreeGrafter"/>
</dbReference>
<comment type="caution">
    <text evidence="8">The sequence shown here is derived from an EMBL/GenBank/DDBJ whole genome shotgun (WGS) entry which is preliminary data.</text>
</comment>
<dbReference type="InterPro" id="IPR003653">
    <property type="entry name" value="Peptidase_C48_C"/>
</dbReference>
<organism evidence="8 9">
    <name type="scientific">Cercophora newfieldiana</name>
    <dbReference type="NCBI Taxonomy" id="92897"/>
    <lineage>
        <taxon>Eukaryota</taxon>
        <taxon>Fungi</taxon>
        <taxon>Dikarya</taxon>
        <taxon>Ascomycota</taxon>
        <taxon>Pezizomycotina</taxon>
        <taxon>Sordariomycetes</taxon>
        <taxon>Sordariomycetidae</taxon>
        <taxon>Sordariales</taxon>
        <taxon>Lasiosphaeriaceae</taxon>
        <taxon>Cercophora</taxon>
    </lineage>
</organism>
<feature type="compositionally biased region" description="Polar residues" evidence="6">
    <location>
        <begin position="924"/>
        <end position="933"/>
    </location>
</feature>
<name>A0AA39YHQ6_9PEZI</name>
<feature type="compositionally biased region" description="Pro residues" evidence="6">
    <location>
        <begin position="892"/>
        <end position="902"/>
    </location>
</feature>
<dbReference type="Gene3D" id="3.40.395.10">
    <property type="entry name" value="Adenoviral Proteinase, Chain A"/>
    <property type="match status" value="1"/>
</dbReference>
<feature type="compositionally biased region" description="Basic residues" evidence="6">
    <location>
        <begin position="108"/>
        <end position="118"/>
    </location>
</feature>
<gene>
    <name evidence="8" type="ORF">B0T16DRAFT_85317</name>
</gene>
<reference evidence="8" key="1">
    <citation type="submission" date="2023-06" db="EMBL/GenBank/DDBJ databases">
        <title>Genome-scale phylogeny and comparative genomics of the fungal order Sordariales.</title>
        <authorList>
            <consortium name="Lawrence Berkeley National Laboratory"/>
            <person name="Hensen N."/>
            <person name="Bonometti L."/>
            <person name="Westerberg I."/>
            <person name="Brannstrom I.O."/>
            <person name="Guillou S."/>
            <person name="Cros-Aarteil S."/>
            <person name="Calhoun S."/>
            <person name="Haridas S."/>
            <person name="Kuo A."/>
            <person name="Mondo S."/>
            <person name="Pangilinan J."/>
            <person name="Riley R."/>
            <person name="Labutti K."/>
            <person name="Andreopoulos B."/>
            <person name="Lipzen A."/>
            <person name="Chen C."/>
            <person name="Yanf M."/>
            <person name="Daum C."/>
            <person name="Ng V."/>
            <person name="Clum A."/>
            <person name="Steindorff A."/>
            <person name="Ohm R."/>
            <person name="Martin F."/>
            <person name="Silar P."/>
            <person name="Natvig D."/>
            <person name="Lalanne C."/>
            <person name="Gautier V."/>
            <person name="Ament-Velasquez S.L."/>
            <person name="Kruys A."/>
            <person name="Hutchinson M.I."/>
            <person name="Powell A.J."/>
            <person name="Barry K."/>
            <person name="Miller A.N."/>
            <person name="Grigoriev I.V."/>
            <person name="Debuchy R."/>
            <person name="Gladieux P."/>
            <person name="Thoren M.H."/>
            <person name="Johannesson H."/>
        </authorList>
    </citation>
    <scope>NUCLEOTIDE SEQUENCE</scope>
    <source>
        <strain evidence="8">SMH2532-1</strain>
    </source>
</reference>
<feature type="compositionally biased region" description="Polar residues" evidence="6">
    <location>
        <begin position="236"/>
        <end position="247"/>
    </location>
</feature>
<evidence type="ECO:0000259" key="7">
    <source>
        <dbReference type="PROSITE" id="PS50600"/>
    </source>
</evidence>
<dbReference type="EMBL" id="JAULSV010000002">
    <property type="protein sequence ID" value="KAK0651716.1"/>
    <property type="molecule type" value="Genomic_DNA"/>
</dbReference>
<evidence type="ECO:0000256" key="1">
    <source>
        <dbReference type="ARBA" id="ARBA00005234"/>
    </source>
</evidence>
<dbReference type="PANTHER" id="PTHR46896:SF3">
    <property type="entry name" value="FI06413P-RELATED"/>
    <property type="match status" value="1"/>
</dbReference>
<dbReference type="Proteomes" id="UP001174936">
    <property type="component" value="Unassembled WGS sequence"/>
</dbReference>
<dbReference type="GO" id="GO:0005634">
    <property type="term" value="C:nucleus"/>
    <property type="evidence" value="ECO:0007669"/>
    <property type="project" value="TreeGrafter"/>
</dbReference>
<evidence type="ECO:0000256" key="2">
    <source>
        <dbReference type="ARBA" id="ARBA00022553"/>
    </source>
</evidence>
<protein>
    <recommendedName>
        <fullName evidence="7">Ubiquitin-like protease family profile domain-containing protein</fullName>
    </recommendedName>
</protein>
<feature type="compositionally biased region" description="Basic and acidic residues" evidence="6">
    <location>
        <begin position="882"/>
        <end position="891"/>
    </location>
</feature>
<evidence type="ECO:0000256" key="4">
    <source>
        <dbReference type="ARBA" id="ARBA00022786"/>
    </source>
</evidence>
<feature type="compositionally biased region" description="Basic and acidic residues" evidence="6">
    <location>
        <begin position="910"/>
        <end position="920"/>
    </location>
</feature>
<dbReference type="GO" id="GO:0016926">
    <property type="term" value="P:protein desumoylation"/>
    <property type="evidence" value="ECO:0007669"/>
    <property type="project" value="TreeGrafter"/>
</dbReference>
<keyword evidence="3" id="KW-0645">Protease</keyword>